<evidence type="ECO:0000313" key="2">
    <source>
        <dbReference type="EMBL" id="MEK7951663.1"/>
    </source>
</evidence>
<feature type="transmembrane region" description="Helical" evidence="1">
    <location>
        <begin position="102"/>
        <end position="127"/>
    </location>
</feature>
<keyword evidence="1" id="KW-0472">Membrane</keyword>
<keyword evidence="1" id="KW-0812">Transmembrane</keyword>
<keyword evidence="3" id="KW-1185">Reference proteome</keyword>
<sequence>MRRPVYRWKGFWLGVLVVAFLGWVWARSMGRDEGVWIHGVSRWSHNASVRDGWVVILDKDSLVSPRPPFDVAWYSQRRGDSAFDAASGWWLGWTFFQRDRWFFRWAVFPVWLPIAGFSALWGGWLGWRWRRVRSRLTEMEVAG</sequence>
<dbReference type="EMBL" id="JBBUKT010000005">
    <property type="protein sequence ID" value="MEK7951663.1"/>
    <property type="molecule type" value="Genomic_DNA"/>
</dbReference>
<accession>A0ABU9AVV8</accession>
<proteinExistence type="predicted"/>
<reference evidence="2 3" key="1">
    <citation type="submission" date="2024-04" db="EMBL/GenBank/DDBJ databases">
        <title>Luteolibacter sp. isolated from soil.</title>
        <authorList>
            <person name="An J."/>
        </authorList>
    </citation>
    <scope>NUCLEOTIDE SEQUENCE [LARGE SCALE GENOMIC DNA]</scope>
    <source>
        <strain evidence="2 3">Y139</strain>
    </source>
</reference>
<organism evidence="2 3">
    <name type="scientific">Luteolibacter soli</name>
    <dbReference type="NCBI Taxonomy" id="3135280"/>
    <lineage>
        <taxon>Bacteria</taxon>
        <taxon>Pseudomonadati</taxon>
        <taxon>Verrucomicrobiota</taxon>
        <taxon>Verrucomicrobiia</taxon>
        <taxon>Verrucomicrobiales</taxon>
        <taxon>Verrucomicrobiaceae</taxon>
        <taxon>Luteolibacter</taxon>
    </lineage>
</organism>
<evidence type="ECO:0000313" key="3">
    <source>
        <dbReference type="Proteomes" id="UP001371305"/>
    </source>
</evidence>
<evidence type="ECO:0000256" key="1">
    <source>
        <dbReference type="SAM" id="Phobius"/>
    </source>
</evidence>
<name>A0ABU9AVV8_9BACT</name>
<gene>
    <name evidence="2" type="ORF">WKV53_14190</name>
</gene>
<keyword evidence="1" id="KW-1133">Transmembrane helix</keyword>
<comment type="caution">
    <text evidence="2">The sequence shown here is derived from an EMBL/GenBank/DDBJ whole genome shotgun (WGS) entry which is preliminary data.</text>
</comment>
<dbReference type="Proteomes" id="UP001371305">
    <property type="component" value="Unassembled WGS sequence"/>
</dbReference>
<evidence type="ECO:0008006" key="4">
    <source>
        <dbReference type="Google" id="ProtNLM"/>
    </source>
</evidence>
<protein>
    <recommendedName>
        <fullName evidence="4">DUF3592 domain-containing protein</fullName>
    </recommendedName>
</protein>